<evidence type="ECO:0000313" key="2">
    <source>
        <dbReference type="Proteomes" id="UP000095280"/>
    </source>
</evidence>
<dbReference type="AlphaFoldDB" id="A0A1I8FBU6"/>
<organism evidence="2 3">
    <name type="scientific">Macrostomum lignano</name>
    <dbReference type="NCBI Taxonomy" id="282301"/>
    <lineage>
        <taxon>Eukaryota</taxon>
        <taxon>Metazoa</taxon>
        <taxon>Spiralia</taxon>
        <taxon>Lophotrochozoa</taxon>
        <taxon>Platyhelminthes</taxon>
        <taxon>Rhabditophora</taxon>
        <taxon>Macrostomorpha</taxon>
        <taxon>Macrostomida</taxon>
        <taxon>Macrostomidae</taxon>
        <taxon>Macrostomum</taxon>
    </lineage>
</organism>
<name>A0A1I8FBU6_9PLAT</name>
<dbReference type="WBParaSite" id="maker-unitig_27777-snap-gene-0.1-mRNA-1">
    <property type="protein sequence ID" value="maker-unitig_27777-snap-gene-0.1-mRNA-1"/>
    <property type="gene ID" value="maker-unitig_27777-snap-gene-0.1"/>
</dbReference>
<keyword evidence="2" id="KW-1185">Reference proteome</keyword>
<accession>A0A1I8FBU6</accession>
<feature type="region of interest" description="Disordered" evidence="1">
    <location>
        <begin position="542"/>
        <end position="565"/>
    </location>
</feature>
<protein>
    <submittedName>
        <fullName evidence="3">TonB_dep_Rec domain-containing protein</fullName>
    </submittedName>
</protein>
<evidence type="ECO:0000313" key="3">
    <source>
        <dbReference type="WBParaSite" id="maker-unitig_27777-snap-gene-0.1-mRNA-1"/>
    </source>
</evidence>
<reference evidence="3" key="1">
    <citation type="submission" date="2016-11" db="UniProtKB">
        <authorList>
            <consortium name="WormBaseParasite"/>
        </authorList>
    </citation>
    <scope>IDENTIFICATION</scope>
</reference>
<evidence type="ECO:0000256" key="1">
    <source>
        <dbReference type="SAM" id="MobiDB-lite"/>
    </source>
</evidence>
<proteinExistence type="predicted"/>
<sequence>PAAPLHVGGARRGKSTRLLSAAPAAHRDPTPDSGSARPWAPPADHRARPPIGWPGRTHPPAGLGFYRSGGAAGSPASLIVPLSNGNARAAAQHSKRNPPLLNDVMPAKVTNGTRGRIALMQWATSRAPARRATSERGTYQWQLRLAGPSGVRVFRHSRQVLADSEAANELAVLSIQLLRQFNKRLLAICTPSISTPTAFWWRTSRGGRPAVAVLSQSIVGGDRLHYRPWHRAAVAALFDFDSAETLASLAYPSRQRLLANSFLAGELPRRLALSVHGLTRTEFSYHPDTKLPSTGRGGLQLQRRAASRARVLSLLTRLASTAESGLAPVHHRYTLDARATISVHQKPLLAAARRQHRRSNRFVNTTWIRGHVTGQLDIRLPIRGVSRMKHTITLQDGRAMRRFHFDSNGPAGEENTLHFASGPGSGFDARAFVLSLHSCQPGTAREAGLRAWQMRLRVSLEYAKDRLGRPVQRPRPADVGWLASGFGFDAEGFLSWRRNRQAARAYGALPVQRQRPAVLRADCVADGGTHVYSLHYLYDSRDRSGRPSGPAGPEPRLPADVRRSGQPPWRVSHAFLPAMATGWQTLSIERIAPRQLVATMEKLTASGPTLCATIWARRWLALLDSRGIALNQLSYSHTGLAHRLQADRGSCPSATAAA</sequence>
<feature type="region of interest" description="Disordered" evidence="1">
    <location>
        <begin position="1"/>
        <end position="60"/>
    </location>
</feature>
<dbReference type="Proteomes" id="UP000095280">
    <property type="component" value="Unplaced"/>
</dbReference>